<name>A0A6J5T0U1_9CAUD</name>
<dbReference type="EMBL" id="LR797503">
    <property type="protein sequence ID" value="CAB4221129.1"/>
    <property type="molecule type" value="Genomic_DNA"/>
</dbReference>
<dbReference type="GO" id="GO:0016787">
    <property type="term" value="F:hydrolase activity"/>
    <property type="evidence" value="ECO:0007669"/>
    <property type="project" value="UniProtKB-KW"/>
</dbReference>
<evidence type="ECO:0000313" key="1">
    <source>
        <dbReference type="EMBL" id="CAB4221129.1"/>
    </source>
</evidence>
<dbReference type="InterPro" id="IPR036514">
    <property type="entry name" value="SGNH_hydro_sf"/>
</dbReference>
<dbReference type="SUPFAM" id="SSF52266">
    <property type="entry name" value="SGNH hydrolase"/>
    <property type="match status" value="1"/>
</dbReference>
<sequence>MIDCMILGDSIAVGTAKYRPECVAYARGGINSWQWRRDYLERDQGNNLVAETIIISLGSNDHKGVKTLEEISRIRLAVKAKRVFWILPAIKPDIQAIVKEVAAGFGDTVIPITRLQPDGVHPSWAGYKEIAEKTK</sequence>
<dbReference type="CDD" id="cd00229">
    <property type="entry name" value="SGNH_hydrolase"/>
    <property type="match status" value="1"/>
</dbReference>
<accession>A0A6J5T0U1</accession>
<organism evidence="1">
    <name type="scientific">uncultured Caudovirales phage</name>
    <dbReference type="NCBI Taxonomy" id="2100421"/>
    <lineage>
        <taxon>Viruses</taxon>
        <taxon>Duplodnaviria</taxon>
        <taxon>Heunggongvirae</taxon>
        <taxon>Uroviricota</taxon>
        <taxon>Caudoviricetes</taxon>
        <taxon>Peduoviridae</taxon>
        <taxon>Maltschvirus</taxon>
        <taxon>Maltschvirus maltsch</taxon>
    </lineage>
</organism>
<dbReference type="Gene3D" id="3.40.50.1110">
    <property type="entry name" value="SGNH hydrolase"/>
    <property type="match status" value="1"/>
</dbReference>
<reference evidence="1" key="1">
    <citation type="submission" date="2020-05" db="EMBL/GenBank/DDBJ databases">
        <authorList>
            <person name="Chiriac C."/>
            <person name="Salcher M."/>
            <person name="Ghai R."/>
            <person name="Kavagutti S V."/>
        </authorList>
    </citation>
    <scope>NUCLEOTIDE SEQUENCE</scope>
</reference>
<protein>
    <submittedName>
        <fullName evidence="1">SGNH_hydrolase domain containing protein</fullName>
    </submittedName>
</protein>
<proteinExistence type="predicted"/>
<keyword evidence="1" id="KW-0378">Hydrolase</keyword>
<gene>
    <name evidence="1" type="ORF">UFOVP1636_150</name>
</gene>